<keyword evidence="2" id="KW-1185">Reference proteome</keyword>
<evidence type="ECO:0000313" key="1">
    <source>
        <dbReference type="EMBL" id="AIZ01725.1"/>
    </source>
</evidence>
<sequence length="84" mass="9111">MTLKVDPAEVPRLLSAVKRGTARSGRLRAKAEARYKRDLARANEPRRLAVVAAKDAGIKREEIAQAAGVSVARLYQIIEGAQDA</sequence>
<dbReference type="GeneID" id="23680878"/>
<accession>A0A0A7HE56</accession>
<dbReference type="OrthoDB" id="24779at10239"/>
<gene>
    <name evidence="1" type="ORF">ArV1_037</name>
</gene>
<proteinExistence type="predicted"/>
<reference evidence="1 2" key="1">
    <citation type="submission" date="2014-10" db="EMBL/GenBank/DDBJ databases">
        <title>Genome of vB_ArtM-ArV1 - first myovirus infecting Arthrobacter sp.</title>
        <authorList>
            <person name="Simoliunas E."/>
            <person name="Kaliniene L."/>
            <person name="Stasilo M."/>
            <person name="Meskys R."/>
        </authorList>
    </citation>
    <scope>NUCLEOTIDE SEQUENCE [LARGE SCALE GENOMIC DNA]</scope>
</reference>
<organism evidence="1 2">
    <name type="scientific">Arthrobacter phage vB_ArtM-ArV1</name>
    <dbReference type="NCBI Taxonomy" id="1566993"/>
    <lineage>
        <taxon>Viruses</taxon>
        <taxon>Duplodnaviria</taxon>
        <taxon>Heunggongvirae</taxon>
        <taxon>Uroviricota</taxon>
        <taxon>Caudoviricetes</taxon>
        <taxon>Klausavirus</taxon>
        <taxon>Klausavirus ArV1</taxon>
    </lineage>
</organism>
<dbReference type="KEGG" id="vg:23680878"/>
<dbReference type="Proteomes" id="UP000031071">
    <property type="component" value="Segment"/>
</dbReference>
<protein>
    <submittedName>
        <fullName evidence="1">Uncharacterized protein</fullName>
    </submittedName>
</protein>
<dbReference type="RefSeq" id="YP_009126071.1">
    <property type="nucleotide sequence ID" value="NC_026606.1"/>
</dbReference>
<evidence type="ECO:0000313" key="2">
    <source>
        <dbReference type="Proteomes" id="UP000031071"/>
    </source>
</evidence>
<dbReference type="EMBL" id="KM879463">
    <property type="protein sequence ID" value="AIZ01725.1"/>
    <property type="molecule type" value="Genomic_DNA"/>
</dbReference>
<name>A0A0A7HE56_9CAUD</name>